<keyword evidence="1" id="KW-0645">Protease</keyword>
<name>A0ABW2LC68_9BACT</name>
<accession>A0ABW2LC68</accession>
<dbReference type="Gene3D" id="2.30.42.10">
    <property type="match status" value="1"/>
</dbReference>
<dbReference type="PROSITE" id="PS51257">
    <property type="entry name" value="PROKAR_LIPOPROTEIN"/>
    <property type="match status" value="1"/>
</dbReference>
<organism evidence="7 8">
    <name type="scientific">Haloferula chungangensis</name>
    <dbReference type="NCBI Taxonomy" id="1048331"/>
    <lineage>
        <taxon>Bacteria</taxon>
        <taxon>Pseudomonadati</taxon>
        <taxon>Verrucomicrobiota</taxon>
        <taxon>Verrucomicrobiia</taxon>
        <taxon>Verrucomicrobiales</taxon>
        <taxon>Verrucomicrobiaceae</taxon>
        <taxon>Haloferula</taxon>
    </lineage>
</organism>
<evidence type="ECO:0000313" key="7">
    <source>
        <dbReference type="EMBL" id="MFC7339399.1"/>
    </source>
</evidence>
<feature type="chain" id="PRO_5045811054" evidence="5">
    <location>
        <begin position="22"/>
        <end position="509"/>
    </location>
</feature>
<dbReference type="InterPro" id="IPR009003">
    <property type="entry name" value="Peptidase_S1_PA"/>
</dbReference>
<dbReference type="SUPFAM" id="SSF50156">
    <property type="entry name" value="PDZ domain-like"/>
    <property type="match status" value="1"/>
</dbReference>
<keyword evidence="3" id="KW-0720">Serine protease</keyword>
<proteinExistence type="predicted"/>
<dbReference type="SUPFAM" id="SSF50494">
    <property type="entry name" value="Trypsin-like serine proteases"/>
    <property type="match status" value="1"/>
</dbReference>
<dbReference type="Proteomes" id="UP001596472">
    <property type="component" value="Unassembled WGS sequence"/>
</dbReference>
<feature type="domain" description="PDZ" evidence="6">
    <location>
        <begin position="234"/>
        <end position="344"/>
    </location>
</feature>
<dbReference type="InterPro" id="IPR001940">
    <property type="entry name" value="Peptidase_S1C"/>
</dbReference>
<protein>
    <submittedName>
        <fullName evidence="7">PDZ domain-containing protein</fullName>
    </submittedName>
</protein>
<dbReference type="InterPro" id="IPR046449">
    <property type="entry name" value="DEGP_PDZ_sf"/>
</dbReference>
<sequence>MRHCILLTALSVLVLSSCEQASKAQVSEPDKIAEPAATPADPKQSVIRINSTRQKWNPGQPWEKQPPRKRRSLAAVVGDGQFITTSEMVADATMIELESIDGKKLAQGKVIAVDYEANLALIGLDDPEADASFSEGLVPLEIAEPFGLGDSVEAIQVEENGTLLVTRGPVQSIDIVANFLPGEYFLTYEVKASMQSAASSFSVPALHDGKLAGLLTSYNSKDQISDITGTEILSRFLEDAADGDYQGFPSLGVSTARTEDAGFRSWLKLSDDVGGLYIAKVRKGSAAEAAELKKGDVITVVDGHDIDRMGYFEHPIYGRTYWSHLVRGAKGAGESVTLGILRDGETLELNVELERRDRQNELVPGYLFGKAPNFLVKGGFIFQELTRPLLESFGDEWESRAPLNLLDVLENPDKYEDRYERVVFLAGVIATPATVGYEPLRNLIVTEVNGKPVRDMKSLIAAFDDVPGDGLHSIEFDEENFKVYLDEVVSTQVDGELLQRGLSKLSRSE</sequence>
<dbReference type="Pfam" id="PF13180">
    <property type="entry name" value="PDZ_2"/>
    <property type="match status" value="1"/>
</dbReference>
<dbReference type="PRINTS" id="PR00834">
    <property type="entry name" value="PROTEASES2C"/>
</dbReference>
<feature type="region of interest" description="Disordered" evidence="4">
    <location>
        <begin position="25"/>
        <end position="44"/>
    </location>
</feature>
<dbReference type="EMBL" id="JBHTBS010000016">
    <property type="protein sequence ID" value="MFC7339399.1"/>
    <property type="molecule type" value="Genomic_DNA"/>
</dbReference>
<dbReference type="PROSITE" id="PS50106">
    <property type="entry name" value="PDZ"/>
    <property type="match status" value="1"/>
</dbReference>
<evidence type="ECO:0000256" key="3">
    <source>
        <dbReference type="ARBA" id="ARBA00022825"/>
    </source>
</evidence>
<dbReference type="InterPro" id="IPR001478">
    <property type="entry name" value="PDZ"/>
</dbReference>
<dbReference type="InterPro" id="IPR036034">
    <property type="entry name" value="PDZ_sf"/>
</dbReference>
<dbReference type="SMART" id="SM00228">
    <property type="entry name" value="PDZ"/>
    <property type="match status" value="1"/>
</dbReference>
<dbReference type="PANTHER" id="PTHR45980">
    <property type="match status" value="1"/>
</dbReference>
<evidence type="ECO:0000256" key="4">
    <source>
        <dbReference type="SAM" id="MobiDB-lite"/>
    </source>
</evidence>
<evidence type="ECO:0000256" key="5">
    <source>
        <dbReference type="SAM" id="SignalP"/>
    </source>
</evidence>
<dbReference type="PANTHER" id="PTHR45980:SF9">
    <property type="entry name" value="PROTEASE DO-LIKE 10, MITOCHONDRIAL-RELATED"/>
    <property type="match status" value="1"/>
</dbReference>
<evidence type="ECO:0000259" key="6">
    <source>
        <dbReference type="PROSITE" id="PS50106"/>
    </source>
</evidence>
<dbReference type="Pfam" id="PF17815">
    <property type="entry name" value="PDZ_3"/>
    <property type="match status" value="1"/>
</dbReference>
<reference evidence="8" key="1">
    <citation type="journal article" date="2019" name="Int. J. Syst. Evol. Microbiol.">
        <title>The Global Catalogue of Microorganisms (GCM) 10K type strain sequencing project: providing services to taxonomists for standard genome sequencing and annotation.</title>
        <authorList>
            <consortium name="The Broad Institute Genomics Platform"/>
            <consortium name="The Broad Institute Genome Sequencing Center for Infectious Disease"/>
            <person name="Wu L."/>
            <person name="Ma J."/>
        </authorList>
    </citation>
    <scope>NUCLEOTIDE SEQUENCE [LARGE SCALE GENOMIC DNA]</scope>
    <source>
        <strain evidence="8">CGMCC 4.1467</strain>
    </source>
</reference>
<feature type="signal peptide" evidence="5">
    <location>
        <begin position="1"/>
        <end position="21"/>
    </location>
</feature>
<keyword evidence="2" id="KW-0378">Hydrolase</keyword>
<dbReference type="Gene3D" id="3.20.190.20">
    <property type="match status" value="1"/>
</dbReference>
<keyword evidence="8" id="KW-1185">Reference proteome</keyword>
<gene>
    <name evidence="7" type="ORF">ACFQY0_19560</name>
</gene>
<evidence type="ECO:0000256" key="1">
    <source>
        <dbReference type="ARBA" id="ARBA00022670"/>
    </source>
</evidence>
<comment type="caution">
    <text evidence="7">The sequence shown here is derived from an EMBL/GenBank/DDBJ whole genome shotgun (WGS) entry which is preliminary data.</text>
</comment>
<dbReference type="InterPro" id="IPR041517">
    <property type="entry name" value="DEGP_PDZ"/>
</dbReference>
<evidence type="ECO:0000313" key="8">
    <source>
        <dbReference type="Proteomes" id="UP001596472"/>
    </source>
</evidence>
<keyword evidence="5" id="KW-0732">Signal</keyword>
<evidence type="ECO:0000256" key="2">
    <source>
        <dbReference type="ARBA" id="ARBA00022801"/>
    </source>
</evidence>
<dbReference type="RefSeq" id="WP_379716140.1">
    <property type="nucleotide sequence ID" value="NZ_JBHTBS010000016.1"/>
</dbReference>